<organism evidence="2 3">
    <name type="scientific">Ascobolus immersus RN42</name>
    <dbReference type="NCBI Taxonomy" id="1160509"/>
    <lineage>
        <taxon>Eukaryota</taxon>
        <taxon>Fungi</taxon>
        <taxon>Dikarya</taxon>
        <taxon>Ascomycota</taxon>
        <taxon>Pezizomycotina</taxon>
        <taxon>Pezizomycetes</taxon>
        <taxon>Pezizales</taxon>
        <taxon>Ascobolaceae</taxon>
        <taxon>Ascobolus</taxon>
    </lineage>
</organism>
<dbReference type="PANTHER" id="PTHR10491:SF4">
    <property type="entry name" value="METHIONINE ADENOSYLTRANSFERASE 2 SUBUNIT BETA"/>
    <property type="match status" value="1"/>
</dbReference>
<dbReference type="OrthoDB" id="6235964at2759"/>
<dbReference type="PANTHER" id="PTHR10491">
    <property type="entry name" value="DTDP-4-DEHYDRORHAMNOSE REDUCTASE"/>
    <property type="match status" value="1"/>
</dbReference>
<dbReference type="EMBL" id="ML119736">
    <property type="protein sequence ID" value="RPA76829.1"/>
    <property type="molecule type" value="Genomic_DNA"/>
</dbReference>
<proteinExistence type="predicted"/>
<dbReference type="FunFam" id="3.40.50.720:FF:000357">
    <property type="entry name" value="Methionine adenosyltransferase 2 subunit beta"/>
    <property type="match status" value="1"/>
</dbReference>
<dbReference type="GO" id="GO:0048270">
    <property type="term" value="F:methionine adenosyltransferase regulator activity"/>
    <property type="evidence" value="ECO:0007669"/>
    <property type="project" value="TreeGrafter"/>
</dbReference>
<reference evidence="2 3" key="1">
    <citation type="journal article" date="2018" name="Nat. Ecol. Evol.">
        <title>Pezizomycetes genomes reveal the molecular basis of ectomycorrhizal truffle lifestyle.</title>
        <authorList>
            <person name="Murat C."/>
            <person name="Payen T."/>
            <person name="Noel B."/>
            <person name="Kuo A."/>
            <person name="Morin E."/>
            <person name="Chen J."/>
            <person name="Kohler A."/>
            <person name="Krizsan K."/>
            <person name="Balestrini R."/>
            <person name="Da Silva C."/>
            <person name="Montanini B."/>
            <person name="Hainaut M."/>
            <person name="Levati E."/>
            <person name="Barry K.W."/>
            <person name="Belfiori B."/>
            <person name="Cichocki N."/>
            <person name="Clum A."/>
            <person name="Dockter R.B."/>
            <person name="Fauchery L."/>
            <person name="Guy J."/>
            <person name="Iotti M."/>
            <person name="Le Tacon F."/>
            <person name="Lindquist E.A."/>
            <person name="Lipzen A."/>
            <person name="Malagnac F."/>
            <person name="Mello A."/>
            <person name="Molinier V."/>
            <person name="Miyauchi S."/>
            <person name="Poulain J."/>
            <person name="Riccioni C."/>
            <person name="Rubini A."/>
            <person name="Sitrit Y."/>
            <person name="Splivallo R."/>
            <person name="Traeger S."/>
            <person name="Wang M."/>
            <person name="Zifcakova L."/>
            <person name="Wipf D."/>
            <person name="Zambonelli A."/>
            <person name="Paolocci F."/>
            <person name="Nowrousian M."/>
            <person name="Ottonello S."/>
            <person name="Baldrian P."/>
            <person name="Spatafora J.W."/>
            <person name="Henrissat B."/>
            <person name="Nagy L.G."/>
            <person name="Aury J.M."/>
            <person name="Wincker P."/>
            <person name="Grigoriev I.V."/>
            <person name="Bonfante P."/>
            <person name="Martin F.M."/>
        </authorList>
    </citation>
    <scope>NUCLEOTIDE SEQUENCE [LARGE SCALE GENOMIC DNA]</scope>
    <source>
        <strain evidence="2 3">RN42</strain>
    </source>
</reference>
<dbReference type="InterPro" id="IPR005913">
    <property type="entry name" value="dTDP_dehydrorham_reduct"/>
</dbReference>
<dbReference type="Proteomes" id="UP000275078">
    <property type="component" value="Unassembled WGS sequence"/>
</dbReference>
<feature type="domain" description="RmlD-like substrate binding" evidence="1">
    <location>
        <begin position="10"/>
        <end position="300"/>
    </location>
</feature>
<dbReference type="Gene3D" id="3.40.50.720">
    <property type="entry name" value="NAD(P)-binding Rossmann-like Domain"/>
    <property type="match status" value="1"/>
</dbReference>
<accession>A0A3N4HT01</accession>
<dbReference type="STRING" id="1160509.A0A3N4HT01"/>
<evidence type="ECO:0000313" key="3">
    <source>
        <dbReference type="Proteomes" id="UP000275078"/>
    </source>
</evidence>
<dbReference type="InterPro" id="IPR029903">
    <property type="entry name" value="RmlD-like-bd"/>
</dbReference>
<gene>
    <name evidence="2" type="ORF">BJ508DRAFT_319198</name>
</gene>
<protein>
    <submittedName>
        <fullName evidence="2">NAD(P)-binding protein</fullName>
    </submittedName>
</protein>
<dbReference type="InterPro" id="IPR036291">
    <property type="entry name" value="NAD(P)-bd_dom_sf"/>
</dbReference>
<dbReference type="GO" id="GO:0006556">
    <property type="term" value="P:S-adenosylmethionine biosynthetic process"/>
    <property type="evidence" value="ECO:0007669"/>
    <property type="project" value="UniProtKB-UniPathway"/>
</dbReference>
<evidence type="ECO:0000259" key="1">
    <source>
        <dbReference type="Pfam" id="PF04321"/>
    </source>
</evidence>
<sequence>MSSQTANRTALVTGATGLLGREVFNKFEILGWNVIGTGYSRAKPPKIVKLDLTDGPAVESLIKEKKPDVIVHCAAERSPEVCDKDAARARELNVDTVQRLAELTAQQGTLFIYISTDYVFPGTPGDAPYEAEAATNPPNFYGQTKLDGEIETRKGNPERGVVFRVPVLYGDVDEAKGEKESAVNVLLDVVWNREKKKEVQMDHWSLRYPTNTRDVARVLTDVSEKYLSASSEELSKLPKILQFSAEEKMTKYEICQTLGEITGLPIDHIVPNAKGPDAAAGGTVRPFDCHLSTKALKEIGIDTDAIRFSGWWKWHLGAFRH</sequence>
<dbReference type="GO" id="GO:0048269">
    <property type="term" value="C:methionine adenosyltransferase complex"/>
    <property type="evidence" value="ECO:0007669"/>
    <property type="project" value="TreeGrafter"/>
</dbReference>
<dbReference type="SUPFAM" id="SSF51735">
    <property type="entry name" value="NAD(P)-binding Rossmann-fold domains"/>
    <property type="match status" value="1"/>
</dbReference>
<evidence type="ECO:0000313" key="2">
    <source>
        <dbReference type="EMBL" id="RPA76829.1"/>
    </source>
</evidence>
<dbReference type="AlphaFoldDB" id="A0A3N4HT01"/>
<dbReference type="CDD" id="cd05254">
    <property type="entry name" value="dTDP_HR_like_SDR_e"/>
    <property type="match status" value="1"/>
</dbReference>
<dbReference type="Pfam" id="PF04321">
    <property type="entry name" value="RmlD_sub_bind"/>
    <property type="match status" value="1"/>
</dbReference>
<dbReference type="UniPathway" id="UPA00315">
    <property type="reaction ID" value="UER00080"/>
</dbReference>
<name>A0A3N4HT01_ASCIM</name>
<keyword evidence="3" id="KW-1185">Reference proteome</keyword>